<dbReference type="AlphaFoldDB" id="A0A1Y1CJ21"/>
<dbReference type="InterPro" id="IPR015424">
    <property type="entry name" value="PyrdxlP-dep_Trfase"/>
</dbReference>
<feature type="domain" description="Aminotransferase class I/classII large" evidence="7">
    <location>
        <begin position="47"/>
        <end position="393"/>
    </location>
</feature>
<evidence type="ECO:0000313" key="8">
    <source>
        <dbReference type="EMBL" id="BAX80073.1"/>
    </source>
</evidence>
<dbReference type="PANTHER" id="PTHR42790">
    <property type="entry name" value="AMINOTRANSFERASE"/>
    <property type="match status" value="1"/>
</dbReference>
<keyword evidence="6" id="KW-0663">Pyridoxal phosphate</keyword>
<proteinExistence type="inferred from homology"/>
<organism evidence="8 9">
    <name type="scientific">Labilibaculum antarcticum</name>
    <dbReference type="NCBI Taxonomy" id="1717717"/>
    <lineage>
        <taxon>Bacteria</taxon>
        <taxon>Pseudomonadati</taxon>
        <taxon>Bacteroidota</taxon>
        <taxon>Bacteroidia</taxon>
        <taxon>Marinilabiliales</taxon>
        <taxon>Marinifilaceae</taxon>
        <taxon>Labilibaculum</taxon>
    </lineage>
</organism>
<evidence type="ECO:0000256" key="2">
    <source>
        <dbReference type="ARBA" id="ARBA00007441"/>
    </source>
</evidence>
<gene>
    <name evidence="8" type="ORF">ALGA_1699</name>
</gene>
<accession>A0A1Y1CJ21</accession>
<reference evidence="9" key="2">
    <citation type="journal article" date="2020" name="Antonie Van Leeuwenhoek">
        <title>Labilibaculum antarcticum sp. nov., a novel facultative anaerobic, psychrotorelant bacterium isolated from marine sediment of Antarctica.</title>
        <authorList>
            <person name="Watanabe M."/>
            <person name="Kojima H."/>
            <person name="Fukui M."/>
        </authorList>
    </citation>
    <scope>NUCLEOTIDE SEQUENCE [LARGE SCALE GENOMIC DNA]</scope>
    <source>
        <strain evidence="9">SPP2</strain>
    </source>
</reference>
<dbReference type="EMBL" id="AP018042">
    <property type="protein sequence ID" value="BAX80073.1"/>
    <property type="molecule type" value="Genomic_DNA"/>
</dbReference>
<dbReference type="GO" id="GO:1901605">
    <property type="term" value="P:alpha-amino acid metabolic process"/>
    <property type="evidence" value="ECO:0007669"/>
    <property type="project" value="TreeGrafter"/>
</dbReference>
<dbReference type="Gene3D" id="3.40.640.10">
    <property type="entry name" value="Type I PLP-dependent aspartate aminotransferase-like (Major domain)"/>
    <property type="match status" value="1"/>
</dbReference>
<evidence type="ECO:0000256" key="3">
    <source>
        <dbReference type="ARBA" id="ARBA00011738"/>
    </source>
</evidence>
<name>A0A1Y1CJ21_9BACT</name>
<dbReference type="KEGG" id="mbas:ALGA_1699"/>
<dbReference type="GO" id="GO:0030170">
    <property type="term" value="F:pyridoxal phosphate binding"/>
    <property type="evidence" value="ECO:0007669"/>
    <property type="project" value="InterPro"/>
</dbReference>
<dbReference type="Proteomes" id="UP000218267">
    <property type="component" value="Chromosome"/>
</dbReference>
<comment type="subunit">
    <text evidence="3">Homodimer.</text>
</comment>
<dbReference type="CDD" id="cd00609">
    <property type="entry name" value="AAT_like"/>
    <property type="match status" value="1"/>
</dbReference>
<dbReference type="FunFam" id="3.40.640.10:FF:000053">
    <property type="entry name" value="Aminotransferase, class I"/>
    <property type="match status" value="1"/>
</dbReference>
<evidence type="ECO:0000256" key="6">
    <source>
        <dbReference type="ARBA" id="ARBA00022898"/>
    </source>
</evidence>
<dbReference type="InterPro" id="IPR015422">
    <property type="entry name" value="PyrdxlP-dep_Trfase_small"/>
</dbReference>
<dbReference type="SUPFAM" id="SSF53383">
    <property type="entry name" value="PLP-dependent transferases"/>
    <property type="match status" value="1"/>
</dbReference>
<sequence length="407" mass="45816">MITNLENILSDSAKSMKRSVIRELLKLTQKPEIISFAGGLPAPNTFPIEELKQISNEVLEEDGSAALQYGATEGDPRLREILTERYQKQGLNISTENLVILTSSQQGLDLAGKIFLNRGDKFICGLPSYLGGLGAFSSYGGIPIGIKFDKYGMRSDLLEETLARMLEDKNLPKFIYVIPDFQNPAGITMPEFRRLEIIAIAKKYNILLIEDSPYRELRFEGEAQKMMYELDNSGQVIALGTFSKIFVPGFRLGWVIAHEAIIDKFVKAKQSTDLCTSPFVQKIAAKYLEKGLFDKNLKGIIKMYHHKRDVMLTSFEEFMPKGVSWTKPEGGLFLFLNLPEDLDAEDLFEIAIQKNVAFVLGSVFHCDGSGKNTMRINFSFVDEEQNRIGVQRLAESIKILMNRKVNA</sequence>
<evidence type="ECO:0000313" key="9">
    <source>
        <dbReference type="Proteomes" id="UP000218267"/>
    </source>
</evidence>
<dbReference type="Pfam" id="PF00155">
    <property type="entry name" value="Aminotran_1_2"/>
    <property type="match status" value="1"/>
</dbReference>
<reference evidence="8 9" key="1">
    <citation type="journal article" date="2018" name="Mar. Genomics">
        <title>Complete genome sequence of Marinifilaceae bacterium strain SPP2, isolated from the Antarctic marine sediment.</title>
        <authorList>
            <person name="Watanabe M."/>
            <person name="Kojima H."/>
            <person name="Fukui M."/>
        </authorList>
    </citation>
    <scope>NUCLEOTIDE SEQUENCE [LARGE SCALE GENOMIC DNA]</scope>
    <source>
        <strain evidence="8 9">SPP2</strain>
    </source>
</reference>
<dbReference type="RefSeq" id="WP_096428947.1">
    <property type="nucleotide sequence ID" value="NZ_AP018042.1"/>
</dbReference>
<dbReference type="Gene3D" id="3.90.1150.10">
    <property type="entry name" value="Aspartate Aminotransferase, domain 1"/>
    <property type="match status" value="1"/>
</dbReference>
<dbReference type="PANTHER" id="PTHR42790:SF19">
    <property type="entry name" value="KYNURENINE_ALPHA-AMINOADIPATE AMINOTRANSFERASE, MITOCHONDRIAL"/>
    <property type="match status" value="1"/>
</dbReference>
<comment type="similarity">
    <text evidence="2">Belongs to the class-I pyridoxal-phosphate-dependent aminotransferase family.</text>
</comment>
<evidence type="ECO:0000256" key="4">
    <source>
        <dbReference type="ARBA" id="ARBA00022576"/>
    </source>
</evidence>
<keyword evidence="5 8" id="KW-0808">Transferase</keyword>
<evidence type="ECO:0000259" key="7">
    <source>
        <dbReference type="Pfam" id="PF00155"/>
    </source>
</evidence>
<protein>
    <submittedName>
        <fullName evidence="8">Aminotransferase</fullName>
    </submittedName>
</protein>
<dbReference type="InterPro" id="IPR015421">
    <property type="entry name" value="PyrdxlP-dep_Trfase_major"/>
</dbReference>
<evidence type="ECO:0000256" key="1">
    <source>
        <dbReference type="ARBA" id="ARBA00001933"/>
    </source>
</evidence>
<comment type="cofactor">
    <cofactor evidence="1">
        <name>pyridoxal 5'-phosphate</name>
        <dbReference type="ChEBI" id="CHEBI:597326"/>
    </cofactor>
</comment>
<dbReference type="GO" id="GO:0008483">
    <property type="term" value="F:transaminase activity"/>
    <property type="evidence" value="ECO:0007669"/>
    <property type="project" value="UniProtKB-KW"/>
</dbReference>
<keyword evidence="4 8" id="KW-0032">Aminotransferase</keyword>
<dbReference type="InterPro" id="IPR004839">
    <property type="entry name" value="Aminotransferase_I/II_large"/>
</dbReference>
<dbReference type="InterPro" id="IPR050859">
    <property type="entry name" value="Class-I_PLP-dep_aminotransf"/>
</dbReference>
<dbReference type="OrthoDB" id="594134at2"/>
<keyword evidence="9" id="KW-1185">Reference proteome</keyword>
<evidence type="ECO:0000256" key="5">
    <source>
        <dbReference type="ARBA" id="ARBA00022679"/>
    </source>
</evidence>